<dbReference type="InterPro" id="IPR012902">
    <property type="entry name" value="N_methyl_site"/>
</dbReference>
<evidence type="ECO:0008006" key="4">
    <source>
        <dbReference type="Google" id="ProtNLM"/>
    </source>
</evidence>
<accession>A0A1G2FDZ3</accession>
<keyword evidence="1" id="KW-0812">Transmembrane</keyword>
<protein>
    <recommendedName>
        <fullName evidence="4">Type II secretion system protein GspH</fullName>
    </recommendedName>
</protein>
<dbReference type="Pfam" id="PF07963">
    <property type="entry name" value="N_methyl"/>
    <property type="match status" value="1"/>
</dbReference>
<comment type="caution">
    <text evidence="2">The sequence shown here is derived from an EMBL/GenBank/DDBJ whole genome shotgun (WGS) entry which is preliminary data.</text>
</comment>
<dbReference type="InterPro" id="IPR045584">
    <property type="entry name" value="Pilin-like"/>
</dbReference>
<dbReference type="SUPFAM" id="SSF54523">
    <property type="entry name" value="Pili subunits"/>
    <property type="match status" value="1"/>
</dbReference>
<keyword evidence="1" id="KW-1133">Transmembrane helix</keyword>
<reference evidence="2 3" key="1">
    <citation type="journal article" date="2016" name="Nat. Commun.">
        <title>Thousands of microbial genomes shed light on interconnected biogeochemical processes in an aquifer system.</title>
        <authorList>
            <person name="Anantharaman K."/>
            <person name="Brown C.T."/>
            <person name="Hug L.A."/>
            <person name="Sharon I."/>
            <person name="Castelle C.J."/>
            <person name="Probst A.J."/>
            <person name="Thomas B.C."/>
            <person name="Singh A."/>
            <person name="Wilkins M.J."/>
            <person name="Karaoz U."/>
            <person name="Brodie E.L."/>
            <person name="Williams K.H."/>
            <person name="Hubbard S.S."/>
            <person name="Banfield J.F."/>
        </authorList>
    </citation>
    <scope>NUCLEOTIDE SEQUENCE [LARGE SCALE GENOMIC DNA]</scope>
</reference>
<dbReference type="Gene3D" id="3.30.700.10">
    <property type="entry name" value="Glycoprotein, Type 4 Pilin"/>
    <property type="match status" value="1"/>
</dbReference>
<dbReference type="AlphaFoldDB" id="A0A1G2FDZ3"/>
<sequence length="200" mass="22535">MVDEFKKYNSSAGFTLLELLVVIVIIIIITIVALLNYRGIQEEFTLRREAQNLTSALIETQVFAMAVKEFPSGSAKFPAHGINFNIITNDDKYTFFGDKYTSLADDGDKIYTDSANEKIKEYLFKNSIKIQELCGDEISNPPGDCSISSLDIVFLRPDPIIYLTGNSPPKDFDDIRIELQSPNNKTKSVIFKKIGEIYVQ</sequence>
<gene>
    <name evidence="2" type="ORF">A2815_00380</name>
</gene>
<keyword evidence="1" id="KW-0472">Membrane</keyword>
<organism evidence="2 3">
    <name type="scientific">Candidatus Portnoybacteria bacterium RIFCSPHIGHO2_01_FULL_40_12b</name>
    <dbReference type="NCBI Taxonomy" id="1801994"/>
    <lineage>
        <taxon>Bacteria</taxon>
        <taxon>Candidatus Portnoyibacteriota</taxon>
    </lineage>
</organism>
<proteinExistence type="predicted"/>
<feature type="transmembrane region" description="Helical" evidence="1">
    <location>
        <begin position="12"/>
        <end position="37"/>
    </location>
</feature>
<name>A0A1G2FDZ3_9BACT</name>
<dbReference type="EMBL" id="MHMY01000006">
    <property type="protein sequence ID" value="OGZ35838.1"/>
    <property type="molecule type" value="Genomic_DNA"/>
</dbReference>
<evidence type="ECO:0000313" key="2">
    <source>
        <dbReference type="EMBL" id="OGZ35838.1"/>
    </source>
</evidence>
<dbReference type="Proteomes" id="UP000176974">
    <property type="component" value="Unassembled WGS sequence"/>
</dbReference>
<evidence type="ECO:0000256" key="1">
    <source>
        <dbReference type="SAM" id="Phobius"/>
    </source>
</evidence>
<dbReference type="PROSITE" id="PS00409">
    <property type="entry name" value="PROKAR_NTER_METHYL"/>
    <property type="match status" value="1"/>
</dbReference>
<evidence type="ECO:0000313" key="3">
    <source>
        <dbReference type="Proteomes" id="UP000176974"/>
    </source>
</evidence>